<feature type="transmembrane region" description="Helical" evidence="6">
    <location>
        <begin position="115"/>
        <end position="133"/>
    </location>
</feature>
<dbReference type="InterPro" id="IPR052185">
    <property type="entry name" value="IPC_Synthase-Related"/>
</dbReference>
<evidence type="ECO:0000313" key="8">
    <source>
        <dbReference type="EMBL" id="GIE49086.1"/>
    </source>
</evidence>
<dbReference type="GO" id="GO:0016020">
    <property type="term" value="C:membrane"/>
    <property type="evidence" value="ECO:0007669"/>
    <property type="project" value="UniProtKB-SubCell"/>
</dbReference>
<keyword evidence="9" id="KW-1185">Reference proteome</keyword>
<evidence type="ECO:0000256" key="4">
    <source>
        <dbReference type="ARBA" id="ARBA00023136"/>
    </source>
</evidence>
<feature type="transmembrane region" description="Helical" evidence="6">
    <location>
        <begin position="21"/>
        <end position="39"/>
    </location>
</feature>
<dbReference type="PANTHER" id="PTHR31310:SF7">
    <property type="entry name" value="PA-PHOSPHATASE RELATED-FAMILY PROTEIN DDB_G0268928"/>
    <property type="match status" value="1"/>
</dbReference>
<accession>A0A919ML22</accession>
<evidence type="ECO:0000256" key="1">
    <source>
        <dbReference type="ARBA" id="ARBA00004141"/>
    </source>
</evidence>
<feature type="region of interest" description="Disordered" evidence="5">
    <location>
        <begin position="242"/>
        <end position="261"/>
    </location>
</feature>
<reference evidence="8" key="1">
    <citation type="submission" date="2021-01" db="EMBL/GenBank/DDBJ databases">
        <title>Whole genome shotgun sequence of Actinoplanes nipponensis NBRC 14063.</title>
        <authorList>
            <person name="Komaki H."/>
            <person name="Tamura T."/>
        </authorList>
    </citation>
    <scope>NUCLEOTIDE SEQUENCE</scope>
    <source>
        <strain evidence="8">NBRC 14063</strain>
    </source>
</reference>
<evidence type="ECO:0000256" key="3">
    <source>
        <dbReference type="ARBA" id="ARBA00022989"/>
    </source>
</evidence>
<name>A0A919ML22_9ACTN</name>
<sequence length="261" mass="28011">MSLVRRTPAATEAARPRALPELALVVGLFLAYKLARLLIQGRDEVAFANAGRVRALERFLHLPDEVAVQHPVLGHPALLEAANSFYAYVHFPATAVFLLWMFLRRPASYRWARRSLAGLTAAAMVVHVLLPLAPPRMLTGTGMLDTGRLVGPAVYGDPATDSLTNQYAAMPSLHVGWALAVAVTLIAVTGGRWRWAWLLHPAATLLVVVVTGNHYWLDGIVAAALLAAVMLVCPRPAPRVPAHAGNAVPEPAPPVPVEQPA</sequence>
<dbReference type="Proteomes" id="UP000647172">
    <property type="component" value="Unassembled WGS sequence"/>
</dbReference>
<organism evidence="8 9">
    <name type="scientific">Actinoplanes nipponensis</name>
    <dbReference type="NCBI Taxonomy" id="135950"/>
    <lineage>
        <taxon>Bacteria</taxon>
        <taxon>Bacillati</taxon>
        <taxon>Actinomycetota</taxon>
        <taxon>Actinomycetes</taxon>
        <taxon>Micromonosporales</taxon>
        <taxon>Micromonosporaceae</taxon>
        <taxon>Actinoplanes</taxon>
    </lineage>
</organism>
<feature type="compositionally biased region" description="Pro residues" evidence="5">
    <location>
        <begin position="250"/>
        <end position="261"/>
    </location>
</feature>
<keyword evidence="4 6" id="KW-0472">Membrane</keyword>
<comment type="subcellular location">
    <subcellularLocation>
        <location evidence="1">Membrane</location>
        <topology evidence="1">Multi-pass membrane protein</topology>
    </subcellularLocation>
</comment>
<feature type="domain" description="Inositolphosphotransferase Aur1/Ipt1" evidence="7">
    <location>
        <begin position="53"/>
        <end position="230"/>
    </location>
</feature>
<evidence type="ECO:0000259" key="7">
    <source>
        <dbReference type="Pfam" id="PF14378"/>
    </source>
</evidence>
<comment type="caution">
    <text evidence="8">The sequence shown here is derived from an EMBL/GenBank/DDBJ whole genome shotgun (WGS) entry which is preliminary data.</text>
</comment>
<evidence type="ECO:0000256" key="5">
    <source>
        <dbReference type="SAM" id="MobiDB-lite"/>
    </source>
</evidence>
<dbReference type="EMBL" id="BOMQ01000030">
    <property type="protein sequence ID" value="GIE49086.1"/>
    <property type="molecule type" value="Genomic_DNA"/>
</dbReference>
<dbReference type="PANTHER" id="PTHR31310">
    <property type="match status" value="1"/>
</dbReference>
<dbReference type="Pfam" id="PF14378">
    <property type="entry name" value="PAP2_3"/>
    <property type="match status" value="1"/>
</dbReference>
<evidence type="ECO:0000256" key="2">
    <source>
        <dbReference type="ARBA" id="ARBA00022692"/>
    </source>
</evidence>
<evidence type="ECO:0000256" key="6">
    <source>
        <dbReference type="SAM" id="Phobius"/>
    </source>
</evidence>
<dbReference type="AlphaFoldDB" id="A0A919ML22"/>
<keyword evidence="2 6" id="KW-0812">Transmembrane</keyword>
<feature type="transmembrane region" description="Helical" evidence="6">
    <location>
        <begin position="167"/>
        <end position="188"/>
    </location>
</feature>
<dbReference type="RefSeq" id="WP_203768266.1">
    <property type="nucleotide sequence ID" value="NZ_BAAAYJ010000052.1"/>
</dbReference>
<gene>
    <name evidence="8" type="ORF">Ani05nite_26200</name>
</gene>
<proteinExistence type="predicted"/>
<keyword evidence="3 6" id="KW-1133">Transmembrane helix</keyword>
<feature type="transmembrane region" description="Helical" evidence="6">
    <location>
        <begin position="85"/>
        <end position="103"/>
    </location>
</feature>
<protein>
    <submittedName>
        <fullName evidence="8">Inositol phosphorylceramide synthase</fullName>
    </submittedName>
</protein>
<dbReference type="CDD" id="cd03386">
    <property type="entry name" value="PAP2_Aur1_like"/>
    <property type="match status" value="1"/>
</dbReference>
<dbReference type="InterPro" id="IPR026841">
    <property type="entry name" value="Aur1/Ipt1"/>
</dbReference>
<feature type="transmembrane region" description="Helical" evidence="6">
    <location>
        <begin position="195"/>
        <end position="210"/>
    </location>
</feature>
<evidence type="ECO:0000313" key="9">
    <source>
        <dbReference type="Proteomes" id="UP000647172"/>
    </source>
</evidence>